<feature type="compositionally biased region" description="Polar residues" evidence="4">
    <location>
        <begin position="71"/>
        <end position="82"/>
    </location>
</feature>
<dbReference type="GO" id="GO:0000976">
    <property type="term" value="F:transcription cis-regulatory region binding"/>
    <property type="evidence" value="ECO:0007669"/>
    <property type="project" value="TreeGrafter"/>
</dbReference>
<feature type="compositionally biased region" description="Low complexity" evidence="4">
    <location>
        <begin position="187"/>
        <end position="209"/>
    </location>
</feature>
<feature type="compositionally biased region" description="Pro residues" evidence="4">
    <location>
        <begin position="468"/>
        <end position="481"/>
    </location>
</feature>
<feature type="compositionally biased region" description="Pro residues" evidence="4">
    <location>
        <begin position="416"/>
        <end position="428"/>
    </location>
</feature>
<dbReference type="InterPro" id="IPR036431">
    <property type="entry name" value="ARID_dom_sf"/>
</dbReference>
<feature type="compositionally biased region" description="Low complexity" evidence="4">
    <location>
        <begin position="84"/>
        <end position="97"/>
    </location>
</feature>
<keyword evidence="2" id="KW-0804">Transcription</keyword>
<keyword evidence="3" id="KW-0539">Nucleus</keyword>
<evidence type="ECO:0000256" key="3">
    <source>
        <dbReference type="ARBA" id="ARBA00023242"/>
    </source>
</evidence>
<feature type="compositionally biased region" description="Polar residues" evidence="4">
    <location>
        <begin position="106"/>
        <end position="119"/>
    </location>
</feature>
<keyword evidence="7" id="KW-1185">Reference proteome</keyword>
<evidence type="ECO:0000256" key="2">
    <source>
        <dbReference type="ARBA" id="ARBA00023163"/>
    </source>
</evidence>
<evidence type="ECO:0000256" key="4">
    <source>
        <dbReference type="SAM" id="MobiDB-lite"/>
    </source>
</evidence>
<reference evidence="6 7" key="1">
    <citation type="submission" date="2023-11" db="EMBL/GenBank/DDBJ databases">
        <title>An acidophilic fungus is an integral part of prey digestion in a carnivorous sundew plant.</title>
        <authorList>
            <person name="Tsai I.J."/>
        </authorList>
    </citation>
    <scope>NUCLEOTIDE SEQUENCE [LARGE SCALE GENOMIC DNA]</scope>
    <source>
        <strain evidence="6">169a</strain>
    </source>
</reference>
<dbReference type="AlphaFoldDB" id="A0AAQ3MAJ9"/>
<dbReference type="GO" id="GO:0016514">
    <property type="term" value="C:SWI/SNF complex"/>
    <property type="evidence" value="ECO:0007669"/>
    <property type="project" value="TreeGrafter"/>
</dbReference>
<dbReference type="SUPFAM" id="SSF46774">
    <property type="entry name" value="ARID-like"/>
    <property type="match status" value="1"/>
</dbReference>
<feature type="compositionally biased region" description="Polar residues" evidence="4">
    <location>
        <begin position="1"/>
        <end position="18"/>
    </location>
</feature>
<feature type="compositionally biased region" description="Low complexity" evidence="4">
    <location>
        <begin position="120"/>
        <end position="150"/>
    </location>
</feature>
<dbReference type="InterPro" id="IPR051232">
    <property type="entry name" value="ARID/SWI1_ChromRemod"/>
</dbReference>
<dbReference type="InterPro" id="IPR001606">
    <property type="entry name" value="ARID_dom"/>
</dbReference>
<evidence type="ECO:0000313" key="6">
    <source>
        <dbReference type="EMBL" id="WPH04359.1"/>
    </source>
</evidence>
<dbReference type="Gene3D" id="1.10.150.60">
    <property type="entry name" value="ARID DNA-binding domain"/>
    <property type="match status" value="1"/>
</dbReference>
<dbReference type="EMBL" id="CP138591">
    <property type="protein sequence ID" value="WPH04359.1"/>
    <property type="molecule type" value="Genomic_DNA"/>
</dbReference>
<dbReference type="PANTHER" id="PTHR13964">
    <property type="entry name" value="RBP-RELATED"/>
    <property type="match status" value="1"/>
</dbReference>
<evidence type="ECO:0000259" key="5">
    <source>
        <dbReference type="PROSITE" id="PS51011"/>
    </source>
</evidence>
<feature type="compositionally biased region" description="Polar residues" evidence="4">
    <location>
        <begin position="40"/>
        <end position="54"/>
    </location>
</feature>
<dbReference type="SMART" id="SM00501">
    <property type="entry name" value="BRIGHT"/>
    <property type="match status" value="1"/>
</dbReference>
<feature type="compositionally biased region" description="Low complexity" evidence="4">
    <location>
        <begin position="405"/>
        <end position="415"/>
    </location>
</feature>
<accession>A0AAQ3MAJ9</accession>
<dbReference type="PANTHER" id="PTHR13964:SF27">
    <property type="entry name" value="HAT-TRICK, ISOFORM D"/>
    <property type="match status" value="1"/>
</dbReference>
<dbReference type="Pfam" id="PF01388">
    <property type="entry name" value="ARID"/>
    <property type="match status" value="1"/>
</dbReference>
<proteinExistence type="predicted"/>
<evidence type="ECO:0000313" key="7">
    <source>
        <dbReference type="Proteomes" id="UP001303373"/>
    </source>
</evidence>
<dbReference type="PROSITE" id="PS51011">
    <property type="entry name" value="ARID"/>
    <property type="match status" value="1"/>
</dbReference>
<feature type="region of interest" description="Disordered" evidence="4">
    <location>
        <begin position="1"/>
        <end position="27"/>
    </location>
</feature>
<protein>
    <recommendedName>
        <fullName evidence="5">ARID domain-containing protein</fullName>
    </recommendedName>
</protein>
<sequence>MTQWPPQQPNMFSNTPNHLNPPGLYANPAQFDLSGSFAQQAMQNGNSAASTPGFPNSVIPAKRPHDGGMANSPQITAQTQMPNFPGFPQQPGGQQFPNAPTPYGHLQQSGSVNGTPSPTMQNQPFRQPSQQPQRMQNSSPSPFPGQQPGQTQANFGSQMSPGTPQQLNQPSNMPQQGQMGGWNQGVGMNPAMSMAGMPGAAPQQMNNMQGGPGGNIAYQMKLLQHQQQMRQSGMVNQRPMGAQPNQMNKFGGQPQPGPPMQNGQPQTPMNQAAAQQHQMKRNQFLKSLAANAAQQGRPFNPQPTVSGKPVDLYMLWTITTTAGGSQKVEQAGQWSVIASKLGFPQQQFPNAAEEMKQIHATAISHYERLWFAMRQQAKQEQARVNAHQMAGLGGPPQGSPTKMMQPPNQQSQFPPFQQPGPPGPPQPQATPTQSHAQLPQNGMTTPQQQIMQQQRRRSSVRKPEAMTPQPPGPGMPAPSPHAMPKVQRSPSIKQETGPPAPVMKSEEPQSTNYIPQVQSIETDGGYNIGPLYELGNVISRAIPNMPSVDEMGVIDTRAIMLSLASGIHGEVRYGLDMLAIISCDQRISFDLERCDDLLDVIIDCAEDQIESLCEDSTEVSDGIDLLPYEDVIRGCRTEIDTLQDVPAFGAPEYEYERAADRLIAITTILRNFSFYECNHRLLTSAPLIKWLSNSLRLLGTRNMLLRSYINTQDFYKDMIIFLSNITQSLELPSRDDALHILHFLLAFAPQPHASFTVGKGKNVRFSSFVPTVHRYLPPAVDCLAKLLARQDPNRTLYRSIFSASTSANLTTESPLDLLTRAFALSISVLPDRSKGSLGNNAQLRIVEARKAYLSQGMLAADILTTLMPGNNAQVARAWIDSEDGWAVGLLNLAALLSVDRTPPNAGPKPPQNLVPDTESFRLITHRALTMMNRLAEKAGQGRALPNGVANGGPVRSSDEAALDMKTLTSSVPQWDGIPQGHSILGALMMPNTDKVALGLLCGLHEMAMRTTPSTSTEQ</sequence>
<keyword evidence="1" id="KW-0805">Transcription regulation</keyword>
<dbReference type="Proteomes" id="UP001303373">
    <property type="component" value="Chromosome 12"/>
</dbReference>
<organism evidence="6 7">
    <name type="scientific">Acrodontium crateriforme</name>
    <dbReference type="NCBI Taxonomy" id="150365"/>
    <lineage>
        <taxon>Eukaryota</taxon>
        <taxon>Fungi</taxon>
        <taxon>Dikarya</taxon>
        <taxon>Ascomycota</taxon>
        <taxon>Pezizomycotina</taxon>
        <taxon>Dothideomycetes</taxon>
        <taxon>Dothideomycetidae</taxon>
        <taxon>Mycosphaerellales</taxon>
        <taxon>Teratosphaeriaceae</taxon>
        <taxon>Acrodontium</taxon>
    </lineage>
</organism>
<dbReference type="SMART" id="SM01014">
    <property type="entry name" value="ARID"/>
    <property type="match status" value="1"/>
</dbReference>
<dbReference type="CDD" id="cd16871">
    <property type="entry name" value="ARID_Swi1p-like"/>
    <property type="match status" value="1"/>
</dbReference>
<feature type="domain" description="ARID" evidence="5">
    <location>
        <begin position="278"/>
        <end position="371"/>
    </location>
</feature>
<feature type="region of interest" description="Disordered" evidence="4">
    <location>
        <begin position="40"/>
        <end position="212"/>
    </location>
</feature>
<dbReference type="GO" id="GO:0006357">
    <property type="term" value="P:regulation of transcription by RNA polymerase II"/>
    <property type="evidence" value="ECO:0007669"/>
    <property type="project" value="TreeGrafter"/>
</dbReference>
<feature type="compositionally biased region" description="Polar residues" evidence="4">
    <location>
        <begin position="151"/>
        <end position="177"/>
    </location>
</feature>
<gene>
    <name evidence="6" type="ORF">R9X50_00724900</name>
</gene>
<feature type="region of interest" description="Disordered" evidence="4">
    <location>
        <begin position="381"/>
        <end position="511"/>
    </location>
</feature>
<evidence type="ECO:0000256" key="1">
    <source>
        <dbReference type="ARBA" id="ARBA00023015"/>
    </source>
</evidence>
<name>A0AAQ3MAJ9_9PEZI</name>